<comment type="caution">
    <text evidence="3">The sequence shown here is derived from an EMBL/GenBank/DDBJ whole genome shotgun (WGS) entry which is preliminary data.</text>
</comment>
<dbReference type="InterPro" id="IPR026870">
    <property type="entry name" value="Zinc_ribbon_dom"/>
</dbReference>
<reference evidence="3" key="1">
    <citation type="submission" date="2021-05" db="EMBL/GenBank/DDBJ databases">
        <title>Genomic insights into ecological role and evolution of a novel Thermoplasmata order Candidatus Sysuiplasmatales.</title>
        <authorList>
            <person name="Yuan Y."/>
        </authorList>
    </citation>
    <scope>NUCLEOTIDE SEQUENCE</scope>
    <source>
        <strain evidence="3">TUT19-bin139</strain>
        <strain evidence="2">YP2-bin.285</strain>
    </source>
</reference>
<feature type="domain" description="Zinc-ribbon" evidence="1">
    <location>
        <begin position="114"/>
        <end position="136"/>
    </location>
</feature>
<evidence type="ECO:0000313" key="2">
    <source>
        <dbReference type="EMBL" id="MBX8631239.1"/>
    </source>
</evidence>
<gene>
    <name evidence="2" type="ORF">J9259_01760</name>
    <name evidence="3" type="ORF">KIY12_03390</name>
</gene>
<dbReference type="EMBL" id="JAHEAC010000019">
    <property type="protein sequence ID" value="MBX8643750.1"/>
    <property type="molecule type" value="Genomic_DNA"/>
</dbReference>
<evidence type="ECO:0000259" key="1">
    <source>
        <dbReference type="Pfam" id="PF13240"/>
    </source>
</evidence>
<name>A0A8J8CCU7_9ARCH</name>
<sequence length="225" mass="24679">MSLDIFESGYLSGKRTIIRIFNDLFLVLSGRKTRIVSERSHDCLVCLSEAEAESSYSCECGAVYHTACIALLGSCCRCRKEFDCSASAPINRIWLPKYAVFPDSGQDRSFSSLHCMNCSAEVDPSDSFCLKCGYHLSTVEGFLCPVCDCEIEPDEMFCSCCGADYGKGSDVLIQCPFCNRLSKAGTLTCSCGMEIPPTCSDCGLKLDGNLFCKMCNNQFVLPPYV</sequence>
<accession>A0A8J8CCU7</accession>
<proteinExistence type="predicted"/>
<dbReference type="Proteomes" id="UP000750197">
    <property type="component" value="Unassembled WGS sequence"/>
</dbReference>
<dbReference type="Pfam" id="PF13240">
    <property type="entry name" value="Zn_Ribbon_1"/>
    <property type="match status" value="1"/>
</dbReference>
<organism evidence="3 4">
    <name type="scientific">Candidatus Sysuiplasma superficiale</name>
    <dbReference type="NCBI Taxonomy" id="2823368"/>
    <lineage>
        <taxon>Archaea</taxon>
        <taxon>Methanobacteriati</taxon>
        <taxon>Thermoplasmatota</taxon>
        <taxon>Thermoplasmata</taxon>
        <taxon>Candidatus Sysuiplasmatales</taxon>
        <taxon>Candidatus Sysuiplasmataceae</taxon>
        <taxon>Candidatus Sysuiplasma</taxon>
    </lineage>
</organism>
<evidence type="ECO:0000313" key="3">
    <source>
        <dbReference type="EMBL" id="MBX8643750.1"/>
    </source>
</evidence>
<dbReference type="EMBL" id="JAGVSJ010000002">
    <property type="protein sequence ID" value="MBX8631239.1"/>
    <property type="molecule type" value="Genomic_DNA"/>
</dbReference>
<protein>
    <recommendedName>
        <fullName evidence="1">Zinc-ribbon domain-containing protein</fullName>
    </recommendedName>
</protein>
<evidence type="ECO:0000313" key="4">
    <source>
        <dbReference type="Proteomes" id="UP000750197"/>
    </source>
</evidence>
<dbReference type="AlphaFoldDB" id="A0A8J8CCU7"/>
<dbReference type="Proteomes" id="UP000716004">
    <property type="component" value="Unassembled WGS sequence"/>
</dbReference>